<evidence type="ECO:0000313" key="1">
    <source>
        <dbReference type="EMBL" id="CAB3979967.1"/>
    </source>
</evidence>
<evidence type="ECO:0000313" key="2">
    <source>
        <dbReference type="Proteomes" id="UP001152795"/>
    </source>
</evidence>
<name>A0A6S7FQN5_PARCT</name>
<accession>A0A6S7FQN5</accession>
<sequence>MFPEGGQNRKHCFLAMFPEGGQTRKHCFLAMFPEDYSVLGSCGLDYEGLEENKYKNTAIRSDQVACLHPVDGKCPHGMLRVDSEEEGRKACDVRRFQSHVGYELTDKKDPRDPRFCPISINCGGPQGTEMI</sequence>
<proteinExistence type="predicted"/>
<keyword evidence="2" id="KW-1185">Reference proteome</keyword>
<dbReference type="AlphaFoldDB" id="A0A6S7FQN5"/>
<organism evidence="1 2">
    <name type="scientific">Paramuricea clavata</name>
    <name type="common">Red gorgonian</name>
    <name type="synonym">Violescent sea-whip</name>
    <dbReference type="NCBI Taxonomy" id="317549"/>
    <lineage>
        <taxon>Eukaryota</taxon>
        <taxon>Metazoa</taxon>
        <taxon>Cnidaria</taxon>
        <taxon>Anthozoa</taxon>
        <taxon>Octocorallia</taxon>
        <taxon>Malacalcyonacea</taxon>
        <taxon>Plexauridae</taxon>
        <taxon>Paramuricea</taxon>
    </lineage>
</organism>
<reference evidence="1" key="1">
    <citation type="submission" date="2020-04" db="EMBL/GenBank/DDBJ databases">
        <authorList>
            <person name="Alioto T."/>
            <person name="Alioto T."/>
            <person name="Gomez Garrido J."/>
        </authorList>
    </citation>
    <scope>NUCLEOTIDE SEQUENCE</scope>
    <source>
        <strain evidence="1">A484AB</strain>
    </source>
</reference>
<dbReference type="Proteomes" id="UP001152795">
    <property type="component" value="Unassembled WGS sequence"/>
</dbReference>
<dbReference type="EMBL" id="CACRXK020000245">
    <property type="protein sequence ID" value="CAB3979967.1"/>
    <property type="molecule type" value="Genomic_DNA"/>
</dbReference>
<protein>
    <submittedName>
        <fullName evidence="1">Uncharacterized protein</fullName>
    </submittedName>
</protein>
<comment type="caution">
    <text evidence="1">The sequence shown here is derived from an EMBL/GenBank/DDBJ whole genome shotgun (WGS) entry which is preliminary data.</text>
</comment>
<gene>
    <name evidence="1" type="ORF">PACLA_8A079647</name>
</gene>